<gene>
    <name evidence="1" type="ORF">AMSG_11266</name>
</gene>
<evidence type="ECO:0000313" key="1">
    <source>
        <dbReference type="EMBL" id="KNC55826.1"/>
    </source>
</evidence>
<dbReference type="GeneID" id="25569282"/>
<organism evidence="1 2">
    <name type="scientific">Thecamonas trahens ATCC 50062</name>
    <dbReference type="NCBI Taxonomy" id="461836"/>
    <lineage>
        <taxon>Eukaryota</taxon>
        <taxon>Apusozoa</taxon>
        <taxon>Apusomonadida</taxon>
        <taxon>Apusomonadidae</taxon>
        <taxon>Thecamonas</taxon>
    </lineage>
</organism>
<dbReference type="Proteomes" id="UP000054408">
    <property type="component" value="Unassembled WGS sequence"/>
</dbReference>
<evidence type="ECO:0000313" key="2">
    <source>
        <dbReference type="Proteomes" id="UP000054408"/>
    </source>
</evidence>
<reference evidence="1 2" key="1">
    <citation type="submission" date="2010-05" db="EMBL/GenBank/DDBJ databases">
        <title>The Genome Sequence of Thecamonas trahens ATCC 50062.</title>
        <authorList>
            <consortium name="The Broad Institute Genome Sequencing Platform"/>
            <person name="Russ C."/>
            <person name="Cuomo C."/>
            <person name="Shea T."/>
            <person name="Young S.K."/>
            <person name="Zeng Q."/>
            <person name="Koehrsen M."/>
            <person name="Haas B."/>
            <person name="Borodovsky M."/>
            <person name="Guigo R."/>
            <person name="Alvarado L."/>
            <person name="Berlin A."/>
            <person name="Bochicchio J."/>
            <person name="Borenstein D."/>
            <person name="Chapman S."/>
            <person name="Chen Z."/>
            <person name="Freedman E."/>
            <person name="Gellesch M."/>
            <person name="Goldberg J."/>
            <person name="Griggs A."/>
            <person name="Gujja S."/>
            <person name="Heilman E."/>
            <person name="Heiman D."/>
            <person name="Hepburn T."/>
            <person name="Howarth C."/>
            <person name="Jen D."/>
            <person name="Larson L."/>
            <person name="Mehta T."/>
            <person name="Park D."/>
            <person name="Pearson M."/>
            <person name="Roberts A."/>
            <person name="Saif S."/>
            <person name="Shenoy N."/>
            <person name="Sisk P."/>
            <person name="Stolte C."/>
            <person name="Sykes S."/>
            <person name="Thomson T."/>
            <person name="Walk T."/>
            <person name="White J."/>
            <person name="Yandava C."/>
            <person name="Burger G."/>
            <person name="Gray M.W."/>
            <person name="Holland P.W.H."/>
            <person name="King N."/>
            <person name="Lang F.B.F."/>
            <person name="Roger A.J."/>
            <person name="Ruiz-Trillo I."/>
            <person name="Lander E."/>
            <person name="Nusbaum C."/>
        </authorList>
    </citation>
    <scope>NUCLEOTIDE SEQUENCE [LARGE SCALE GENOMIC DNA]</scope>
    <source>
        <strain evidence="1 2">ATCC 50062</strain>
    </source>
</reference>
<accession>A0A0L0DUT1</accession>
<protein>
    <submittedName>
        <fullName evidence="1">Uncharacterized protein</fullName>
    </submittedName>
</protein>
<dbReference type="PROSITE" id="PS51257">
    <property type="entry name" value="PROKAR_LIPOPROTEIN"/>
    <property type="match status" value="1"/>
</dbReference>
<proteinExistence type="predicted"/>
<dbReference type="RefSeq" id="XP_013752803.1">
    <property type="nucleotide sequence ID" value="XM_013897349.1"/>
</dbReference>
<sequence>MQPLYKATFSNQISLTQVGSLPGSVSGCLSPIAWDASSAAVVATCSMTDGTFGLVTVPTKGAAASAIVFQAPSSFSYWSVNVV</sequence>
<keyword evidence="2" id="KW-1185">Reference proteome</keyword>
<dbReference type="AlphaFoldDB" id="A0A0L0DUT1"/>
<name>A0A0L0DUT1_THETB</name>
<dbReference type="EMBL" id="GL349506">
    <property type="protein sequence ID" value="KNC55826.1"/>
    <property type="molecule type" value="Genomic_DNA"/>
</dbReference>